<dbReference type="Proteomes" id="UP000440004">
    <property type="component" value="Unassembled WGS sequence"/>
</dbReference>
<evidence type="ECO:0000313" key="1">
    <source>
        <dbReference type="EMBL" id="MPW25726.1"/>
    </source>
</evidence>
<reference evidence="1 2" key="1">
    <citation type="submission" date="2019-10" db="EMBL/GenBank/DDBJ databases">
        <title>Alkalibaculum tamaniensis sp.nov., a new alkaliphilic acetogen, isolated on methoxylated aromatics from a mud volcano.</title>
        <authorList>
            <person name="Khomyakova M.A."/>
            <person name="Merkel A.Y."/>
            <person name="Bonch-Osmolovskaya E.A."/>
            <person name="Slobodkin A.I."/>
        </authorList>
    </citation>
    <scope>NUCLEOTIDE SEQUENCE [LARGE SCALE GENOMIC DNA]</scope>
    <source>
        <strain evidence="1 2">M08DMB</strain>
    </source>
</reference>
<dbReference type="RefSeq" id="WP_152803474.1">
    <property type="nucleotide sequence ID" value="NZ_WHNX01000010.1"/>
</dbReference>
<comment type="caution">
    <text evidence="1">The sequence shown here is derived from an EMBL/GenBank/DDBJ whole genome shotgun (WGS) entry which is preliminary data.</text>
</comment>
<sequence length="75" mass="8704">MFEYTFEANEDIKLLTSHNLQQVNKKVITYENFTSTFLTYADGFSVEMKEYTDKVIIKSNRELVENGDGTLDVLI</sequence>
<dbReference type="EMBL" id="WHNX01000010">
    <property type="protein sequence ID" value="MPW25726.1"/>
    <property type="molecule type" value="Genomic_DNA"/>
</dbReference>
<accession>A0A6A7K8K5</accession>
<organism evidence="1 2">
    <name type="scientific">Alkalibaculum sporogenes</name>
    <dbReference type="NCBI Taxonomy" id="2655001"/>
    <lineage>
        <taxon>Bacteria</taxon>
        <taxon>Bacillati</taxon>
        <taxon>Bacillota</taxon>
        <taxon>Clostridia</taxon>
        <taxon>Eubacteriales</taxon>
        <taxon>Eubacteriaceae</taxon>
        <taxon>Alkalibaculum</taxon>
    </lineage>
</organism>
<gene>
    <name evidence="1" type="ORF">GC105_07980</name>
</gene>
<proteinExistence type="predicted"/>
<protein>
    <submittedName>
        <fullName evidence="1">Uncharacterized protein</fullName>
    </submittedName>
</protein>
<evidence type="ECO:0000313" key="2">
    <source>
        <dbReference type="Proteomes" id="UP000440004"/>
    </source>
</evidence>
<keyword evidence="2" id="KW-1185">Reference proteome</keyword>
<dbReference type="AlphaFoldDB" id="A0A6A7K8K5"/>
<name>A0A6A7K8K5_9FIRM</name>